<reference evidence="1 2" key="1">
    <citation type="journal article" date="2013" name="Genome Announc.">
        <title>The Draft Genome Sequence of Sphingomonas paucimobilis Strain HER1398 (Proteobacteria), Host to the Giant PAU Phage, Indicates That It Is a Member of the Genus Sphingobacterium (Bacteroidetes).</title>
        <authorList>
            <person name="White R.A.III."/>
            <person name="Suttle C.A."/>
        </authorList>
    </citation>
    <scope>NUCLEOTIDE SEQUENCE [LARGE SCALE GENOMIC DNA]</scope>
    <source>
        <strain evidence="1 2">HER1398</strain>
    </source>
</reference>
<organism evidence="1 2">
    <name type="scientific">Sphingobacterium paucimobilis HER1398</name>
    <dbReference type="NCBI Taxonomy" id="1346330"/>
    <lineage>
        <taxon>Bacteria</taxon>
        <taxon>Pseudomonadati</taxon>
        <taxon>Bacteroidota</taxon>
        <taxon>Sphingobacteriia</taxon>
        <taxon>Sphingobacteriales</taxon>
        <taxon>Sphingobacteriaceae</taxon>
        <taxon>Sphingobacterium</taxon>
    </lineage>
</organism>
<comment type="caution">
    <text evidence="1">The sequence shown here is derived from an EMBL/GenBank/DDBJ whole genome shotgun (WGS) entry which is preliminary data.</text>
</comment>
<evidence type="ECO:0000313" key="2">
    <source>
        <dbReference type="Proteomes" id="UP000016584"/>
    </source>
</evidence>
<dbReference type="Proteomes" id="UP000016584">
    <property type="component" value="Unassembled WGS sequence"/>
</dbReference>
<protein>
    <submittedName>
        <fullName evidence="1">Uncharacterized protein</fullName>
    </submittedName>
</protein>
<gene>
    <name evidence="1" type="ORF">M472_01680</name>
</gene>
<evidence type="ECO:0000313" key="1">
    <source>
        <dbReference type="EMBL" id="ERJ57468.1"/>
    </source>
</evidence>
<keyword evidence="2" id="KW-1185">Reference proteome</keyword>
<name>U2J490_9SPHI</name>
<dbReference type="RefSeq" id="WP_021072201.1">
    <property type="nucleotide sequence ID" value="NZ_ATDL01000022.1"/>
</dbReference>
<dbReference type="AlphaFoldDB" id="U2J490"/>
<accession>U2J490</accession>
<proteinExistence type="predicted"/>
<dbReference type="EMBL" id="ATDL01000022">
    <property type="protein sequence ID" value="ERJ57468.1"/>
    <property type="molecule type" value="Genomic_DNA"/>
</dbReference>
<sequence>MKRRDSETKHEYADAYFKENKIYDLQGLLRENETYTCGVESYVYPMGHSFDPTILNYEEESARYRFCLYLNIPYYIIAIEQGSEVFEIYLISENDNTICCNLNETLNKSAFVCWWKQHQSFTQKKEMTEAAPRIEGSIIDNILFANNLAWGVNIDGFTLDTNGKPLAIFEKRITNKSQVEQYDPRKYFFGTNKKSGDFPSWNILKTLADHLEITLYLLTFERSNRKIMGKTQIKEVHPSNGLTYTSPIKFIIP</sequence>
<dbReference type="OrthoDB" id="9832577at2"/>
<dbReference type="PATRIC" id="fig|1346330.5.peg.4201"/>